<dbReference type="Pfam" id="PF22813">
    <property type="entry name" value="TcaA_2nd"/>
    <property type="match status" value="1"/>
</dbReference>
<accession>A0A285CIF6</accession>
<feature type="transmembrane region" description="Helical" evidence="1">
    <location>
        <begin position="12"/>
        <end position="32"/>
    </location>
</feature>
<evidence type="ECO:0000259" key="2">
    <source>
        <dbReference type="Pfam" id="PF22813"/>
    </source>
</evidence>
<keyword evidence="1" id="KW-0812">Transmembrane</keyword>
<reference evidence="3 4" key="1">
    <citation type="submission" date="2017-08" db="EMBL/GenBank/DDBJ databases">
        <authorList>
            <person name="de Groot N.N."/>
        </authorList>
    </citation>
    <scope>NUCLEOTIDE SEQUENCE [LARGE SCALE GENOMIC DNA]</scope>
    <source>
        <strain evidence="3 4">JC228</strain>
    </source>
</reference>
<organism evidence="3 4">
    <name type="scientific">Bacillus oleivorans</name>
    <dbReference type="NCBI Taxonomy" id="1448271"/>
    <lineage>
        <taxon>Bacteria</taxon>
        <taxon>Bacillati</taxon>
        <taxon>Bacillota</taxon>
        <taxon>Bacilli</taxon>
        <taxon>Bacillales</taxon>
        <taxon>Bacillaceae</taxon>
        <taxon>Bacillus</taxon>
    </lineage>
</organism>
<dbReference type="InterPro" id="IPR054529">
    <property type="entry name" value="TcaA_2nd"/>
</dbReference>
<dbReference type="Proteomes" id="UP000219546">
    <property type="component" value="Unassembled WGS sequence"/>
</dbReference>
<evidence type="ECO:0000313" key="3">
    <source>
        <dbReference type="EMBL" id="SNX66798.1"/>
    </source>
</evidence>
<gene>
    <name evidence="3" type="ORF">SAMN05877753_101109</name>
</gene>
<dbReference type="EMBL" id="OAOP01000001">
    <property type="protein sequence ID" value="SNX66798.1"/>
    <property type="molecule type" value="Genomic_DNA"/>
</dbReference>
<keyword evidence="1" id="KW-1133">Transmembrane helix</keyword>
<feature type="domain" description="TcaA second" evidence="2">
    <location>
        <begin position="39"/>
        <end position="114"/>
    </location>
</feature>
<evidence type="ECO:0000313" key="4">
    <source>
        <dbReference type="Proteomes" id="UP000219546"/>
    </source>
</evidence>
<dbReference type="RefSeq" id="WP_097156649.1">
    <property type="nucleotide sequence ID" value="NZ_JBEPMQ010000016.1"/>
</dbReference>
<keyword evidence="1" id="KW-0472">Membrane</keyword>
<evidence type="ECO:0000256" key="1">
    <source>
        <dbReference type="SAM" id="Phobius"/>
    </source>
</evidence>
<proteinExistence type="predicted"/>
<sequence>MELVQKAKQHKKILLAFLAFIAIGIIVLSIIANSQPSTEEVINDFESALFEGNTENLKELIHTESDNVQLSDSFYEHLVAYVQEDPDYAAETVAVLKGQAIAQTEEEFNESFFQDPNLQNLLEELPQSRRLSFT</sequence>
<keyword evidence="4" id="KW-1185">Reference proteome</keyword>
<dbReference type="AlphaFoldDB" id="A0A285CIF6"/>
<name>A0A285CIF6_9BACI</name>
<protein>
    <recommendedName>
        <fullName evidence="2">TcaA second domain-containing protein</fullName>
    </recommendedName>
</protein>